<dbReference type="AlphaFoldDB" id="A0A1B0AFW2"/>
<keyword evidence="2" id="KW-1185">Reference proteome</keyword>
<dbReference type="Proteomes" id="UP000092445">
    <property type="component" value="Unassembled WGS sequence"/>
</dbReference>
<organism evidence="1 2">
    <name type="scientific">Glossina pallidipes</name>
    <name type="common">Tsetse fly</name>
    <dbReference type="NCBI Taxonomy" id="7398"/>
    <lineage>
        <taxon>Eukaryota</taxon>
        <taxon>Metazoa</taxon>
        <taxon>Ecdysozoa</taxon>
        <taxon>Arthropoda</taxon>
        <taxon>Hexapoda</taxon>
        <taxon>Insecta</taxon>
        <taxon>Pterygota</taxon>
        <taxon>Neoptera</taxon>
        <taxon>Endopterygota</taxon>
        <taxon>Diptera</taxon>
        <taxon>Brachycera</taxon>
        <taxon>Muscomorpha</taxon>
        <taxon>Hippoboscoidea</taxon>
        <taxon>Glossinidae</taxon>
        <taxon>Glossina</taxon>
    </lineage>
</organism>
<proteinExistence type="predicted"/>
<dbReference type="EnsemblMetazoa" id="GPAI044361-RA">
    <property type="protein sequence ID" value="GPAI044361-PA"/>
    <property type="gene ID" value="GPAI044361"/>
</dbReference>
<evidence type="ECO:0000313" key="2">
    <source>
        <dbReference type="Proteomes" id="UP000092445"/>
    </source>
</evidence>
<accession>A0A1B0AFW2</accession>
<reference evidence="2" key="1">
    <citation type="submission" date="2014-03" db="EMBL/GenBank/DDBJ databases">
        <authorList>
            <person name="Aksoy S."/>
            <person name="Warren W."/>
            <person name="Wilson R.K."/>
        </authorList>
    </citation>
    <scope>NUCLEOTIDE SEQUENCE [LARGE SCALE GENOMIC DNA]</scope>
    <source>
        <strain evidence="2">IAEA</strain>
    </source>
</reference>
<dbReference type="InterPro" id="IPR006601">
    <property type="entry name" value="Uncharacterised_DM11_DROME"/>
</dbReference>
<evidence type="ECO:0000313" key="1">
    <source>
        <dbReference type="EnsemblMetazoa" id="GPAI044361-PA"/>
    </source>
</evidence>
<sequence>MNFFSRLTAVIATVIVVETLLVHALYRFVTEEHDVFRACSDRAGVGSPSDFVDYSGADIYYDDEGIHINGSALILWDVKRTDRVSVLAELKKFVRGGWQPTPLVVRTEDLCKELKNIHGYVYEVWSQYVFPEDLQCFAKGVIYRHKPFVLKVEGNTLVPMEGRYKIVLTLRAFDENNTPTSKTICLEVPGDIIKV</sequence>
<evidence type="ECO:0008006" key="3">
    <source>
        <dbReference type="Google" id="ProtNLM"/>
    </source>
</evidence>
<protein>
    <recommendedName>
        <fullName evidence="3">MD-2-related lipid-recognition domain-containing protein</fullName>
    </recommendedName>
</protein>
<name>A0A1B0AFW2_GLOPL</name>
<dbReference type="VEuPathDB" id="VectorBase:GPAI044361"/>
<reference evidence="1" key="2">
    <citation type="submission" date="2020-05" db="UniProtKB">
        <authorList>
            <consortium name="EnsemblMetazoa"/>
        </authorList>
    </citation>
    <scope>IDENTIFICATION</scope>
    <source>
        <strain evidence="1">IAEA</strain>
    </source>
</reference>
<dbReference type="SMART" id="SM00675">
    <property type="entry name" value="DM11"/>
    <property type="match status" value="1"/>
</dbReference>